<dbReference type="Proteomes" id="UP000181873">
    <property type="component" value="Unassembled WGS sequence"/>
</dbReference>
<dbReference type="AlphaFoldDB" id="A0A1J9TGD3"/>
<protein>
    <submittedName>
        <fullName evidence="1">Uncharacterized protein</fullName>
    </submittedName>
</protein>
<evidence type="ECO:0000313" key="1">
    <source>
        <dbReference type="EMBL" id="OJD64977.1"/>
    </source>
</evidence>
<reference evidence="1 2" key="1">
    <citation type="submission" date="2016-06" db="EMBL/GenBank/DDBJ databases">
        <title>First insights into the genetic diversity and population structure of in the Bacillus cereus group bacteria from diverse marine environments.</title>
        <authorList>
            <person name="Liu Y."/>
            <person name="Lai Q."/>
            <person name="Shao Z."/>
        </authorList>
    </citation>
    <scope>NUCLEOTIDE SEQUENCE [LARGE SCALE GENOMIC DNA]</scope>
    <source>
        <strain evidence="1 2">N35-10-2</strain>
    </source>
</reference>
<name>A0A1J9TGD3_9BACI</name>
<evidence type="ECO:0000313" key="2">
    <source>
        <dbReference type="Proteomes" id="UP000181873"/>
    </source>
</evidence>
<organism evidence="1 2">
    <name type="scientific">Bacillus albus</name>
    <dbReference type="NCBI Taxonomy" id="2026189"/>
    <lineage>
        <taxon>Bacteria</taxon>
        <taxon>Bacillati</taxon>
        <taxon>Bacillota</taxon>
        <taxon>Bacilli</taxon>
        <taxon>Bacillales</taxon>
        <taxon>Bacillaceae</taxon>
        <taxon>Bacillus</taxon>
        <taxon>Bacillus cereus group</taxon>
    </lineage>
</organism>
<accession>A0A1J9TGD3</accession>
<dbReference type="RefSeq" id="WP_071758044.1">
    <property type="nucleotide sequence ID" value="NZ_CBCSIO010000043.1"/>
</dbReference>
<comment type="caution">
    <text evidence="1">The sequence shown here is derived from an EMBL/GenBank/DDBJ whole genome shotgun (WGS) entry which is preliminary data.</text>
</comment>
<dbReference type="EMBL" id="MAOE01000078">
    <property type="protein sequence ID" value="OJD64977.1"/>
    <property type="molecule type" value="Genomic_DNA"/>
</dbReference>
<sequence>MGLGKRGNEVDQQQGEISLFSEIRNIGHVSNIRVKQIDRAIQYVLDNDEAVVNKILPHKYGRIILKTGNCFIHTISCFLIFSQCNK</sequence>
<gene>
    <name evidence="1" type="ORF">BAU25_10265</name>
</gene>
<proteinExistence type="predicted"/>